<evidence type="ECO:0008006" key="4">
    <source>
        <dbReference type="Google" id="ProtNLM"/>
    </source>
</evidence>
<dbReference type="AlphaFoldDB" id="A0AAQ5XDW5"/>
<sequence>MNKEMEHLNHTTHHISPPNNKPEFPGYYALIPFVLLTLTGCIVAAVCYIRRRVRLDELRHQLIPMYTYDPAEEQDDWGNCSSTGLYWILMYQHINIPSSYHVHMQQ</sequence>
<reference evidence="2" key="3">
    <citation type="submission" date="2025-09" db="UniProtKB">
        <authorList>
            <consortium name="Ensembl"/>
        </authorList>
    </citation>
    <scope>IDENTIFICATION</scope>
</reference>
<keyword evidence="1" id="KW-0812">Transmembrane</keyword>
<evidence type="ECO:0000313" key="2">
    <source>
        <dbReference type="Ensembl" id="ENSAOCP00000038719.1"/>
    </source>
</evidence>
<dbReference type="Proteomes" id="UP001501940">
    <property type="component" value="Chromosome 3"/>
</dbReference>
<dbReference type="PANTHER" id="PTHR15868">
    <property type="entry name" value="SIMILAR TO RIKEN CDNA 6430571L13 GENE, SIMILAR TO G20 PROTEIN"/>
    <property type="match status" value="1"/>
</dbReference>
<keyword evidence="1" id="KW-1133">Transmembrane helix</keyword>
<evidence type="ECO:0000256" key="1">
    <source>
        <dbReference type="SAM" id="Phobius"/>
    </source>
</evidence>
<dbReference type="Ensembl" id="ENSAOCT00000043707.1">
    <property type="protein sequence ID" value="ENSAOCP00000038719.1"/>
    <property type="gene ID" value="ENSAOCG00000024882.1"/>
</dbReference>
<dbReference type="GeneTree" id="ENSGT00940000181238"/>
<keyword evidence="3" id="KW-1185">Reference proteome</keyword>
<reference evidence="2" key="2">
    <citation type="submission" date="2025-08" db="UniProtKB">
        <authorList>
            <consortium name="Ensembl"/>
        </authorList>
    </citation>
    <scope>IDENTIFICATION</scope>
</reference>
<dbReference type="InterPro" id="IPR042351">
    <property type="entry name" value="C3orf18-like"/>
</dbReference>
<feature type="transmembrane region" description="Helical" evidence="1">
    <location>
        <begin position="27"/>
        <end position="49"/>
    </location>
</feature>
<organism evidence="2 3">
    <name type="scientific">Amphiprion ocellaris</name>
    <name type="common">Clown anemonefish</name>
    <dbReference type="NCBI Taxonomy" id="80972"/>
    <lineage>
        <taxon>Eukaryota</taxon>
        <taxon>Metazoa</taxon>
        <taxon>Chordata</taxon>
        <taxon>Craniata</taxon>
        <taxon>Vertebrata</taxon>
        <taxon>Euteleostomi</taxon>
        <taxon>Actinopterygii</taxon>
        <taxon>Neopterygii</taxon>
        <taxon>Teleostei</taxon>
        <taxon>Neoteleostei</taxon>
        <taxon>Acanthomorphata</taxon>
        <taxon>Ovalentaria</taxon>
        <taxon>Pomacentridae</taxon>
        <taxon>Amphiprion</taxon>
    </lineage>
</organism>
<name>A0AAQ5XDW5_AMPOC</name>
<protein>
    <recommendedName>
        <fullName evidence="4">Small integral membrane protein 29</fullName>
    </recommendedName>
</protein>
<dbReference type="PANTHER" id="PTHR15868:SF0">
    <property type="entry name" value="SIMILAR TO RIKEN CDNA 6430571L13 GENE_ SIMILAR TO G20 PROTEIN"/>
    <property type="match status" value="1"/>
</dbReference>
<reference evidence="2 3" key="1">
    <citation type="submission" date="2022-01" db="EMBL/GenBank/DDBJ databases">
        <title>A chromosome-scale genome assembly of the false clownfish, Amphiprion ocellaris.</title>
        <authorList>
            <person name="Ryu T."/>
        </authorList>
    </citation>
    <scope>NUCLEOTIDE SEQUENCE [LARGE SCALE GENOMIC DNA]</scope>
</reference>
<evidence type="ECO:0000313" key="3">
    <source>
        <dbReference type="Proteomes" id="UP001501940"/>
    </source>
</evidence>
<accession>A0AAQ5XDW5</accession>
<proteinExistence type="predicted"/>
<keyword evidence="1" id="KW-0472">Membrane</keyword>